<dbReference type="AlphaFoldDB" id="A0A2I0AKW7"/>
<dbReference type="EMBL" id="KZ451974">
    <property type="protein sequence ID" value="PKA56198.1"/>
    <property type="molecule type" value="Genomic_DNA"/>
</dbReference>
<dbReference type="EC" id="2.7.1.105" evidence="2"/>
<dbReference type="InterPro" id="IPR013784">
    <property type="entry name" value="Carb-bd-like_fold"/>
</dbReference>
<dbReference type="EC" id="3.1.3.46" evidence="2"/>
<keyword evidence="3" id="KW-1185">Reference proteome</keyword>
<dbReference type="STRING" id="1088818.A0A2I0AKW7"/>
<keyword evidence="2" id="KW-0808">Transferase</keyword>
<keyword evidence="2" id="KW-0418">Kinase</keyword>
<name>A0A2I0AKW7_9ASPA</name>
<evidence type="ECO:0000259" key="1">
    <source>
        <dbReference type="PROSITE" id="PS51166"/>
    </source>
</evidence>
<dbReference type="PROSITE" id="PS51166">
    <property type="entry name" value="CBM20"/>
    <property type="match status" value="1"/>
</dbReference>
<dbReference type="SUPFAM" id="SSF49452">
    <property type="entry name" value="Starch-binding domain-like"/>
    <property type="match status" value="1"/>
</dbReference>
<dbReference type="GO" id="GO:0004331">
    <property type="term" value="F:fructose-2,6-bisphosphate 2-phosphatase activity"/>
    <property type="evidence" value="ECO:0007669"/>
    <property type="project" value="UniProtKB-EC"/>
</dbReference>
<dbReference type="Proteomes" id="UP000236161">
    <property type="component" value="Unassembled WGS sequence"/>
</dbReference>
<protein>
    <submittedName>
        <fullName evidence="2">6-phosphofructo-2-kinase/fructose-2, 6-bisphosphatase</fullName>
        <ecNumber evidence="2">2.7.1.105</ecNumber>
        <ecNumber evidence="2">3.1.3.46</ecNumber>
    </submittedName>
</protein>
<dbReference type="OrthoDB" id="267323at2759"/>
<evidence type="ECO:0000313" key="3">
    <source>
        <dbReference type="Proteomes" id="UP000236161"/>
    </source>
</evidence>
<accession>A0A2I0AKW7</accession>
<feature type="domain" description="CBM20" evidence="1">
    <location>
        <begin position="1"/>
        <end position="93"/>
    </location>
</feature>
<organism evidence="2 3">
    <name type="scientific">Apostasia shenzhenica</name>
    <dbReference type="NCBI Taxonomy" id="1088818"/>
    <lineage>
        <taxon>Eukaryota</taxon>
        <taxon>Viridiplantae</taxon>
        <taxon>Streptophyta</taxon>
        <taxon>Embryophyta</taxon>
        <taxon>Tracheophyta</taxon>
        <taxon>Spermatophyta</taxon>
        <taxon>Magnoliopsida</taxon>
        <taxon>Liliopsida</taxon>
        <taxon>Asparagales</taxon>
        <taxon>Orchidaceae</taxon>
        <taxon>Apostasioideae</taxon>
        <taxon>Apostasia</taxon>
    </lineage>
</organism>
<dbReference type="GO" id="GO:0003873">
    <property type="term" value="F:6-phosphofructo-2-kinase activity"/>
    <property type="evidence" value="ECO:0007669"/>
    <property type="project" value="UniProtKB-EC"/>
</dbReference>
<sequence length="317" mass="34629">MESFEICGDLVPHVFGFVPIIGAWDASRALPESASVWELSFVVAPNHETLEFKFLLKSKDRERVCLVEERPGHLLTGGNLEGDVLSAVLRVHECGDSQLLECRVSVKTDIVSPFALAASWRAYKENSRPSTVSGVPDKYAGSLVGSIAEFCLAVVRVTWMLNQSSLEAESAAEFWRALRNVLKLAEIKLKDLSSWNAFFCVCFAGSEISWIPNGITLVSLDVDYKLIGIPGGSASLVLLEVNVALFTPEALLILHGSTDIGGSNTRRDPIQTVQTSQYKGIGRQIHSGMEKQAVDSVKFGVHDSNHNQASHNSLYIP</sequence>
<reference evidence="2 3" key="1">
    <citation type="journal article" date="2017" name="Nature">
        <title>The Apostasia genome and the evolution of orchids.</title>
        <authorList>
            <person name="Zhang G.Q."/>
            <person name="Liu K.W."/>
            <person name="Li Z."/>
            <person name="Lohaus R."/>
            <person name="Hsiao Y.Y."/>
            <person name="Niu S.C."/>
            <person name="Wang J.Y."/>
            <person name="Lin Y.C."/>
            <person name="Xu Q."/>
            <person name="Chen L.J."/>
            <person name="Yoshida K."/>
            <person name="Fujiwara S."/>
            <person name="Wang Z.W."/>
            <person name="Zhang Y.Q."/>
            <person name="Mitsuda N."/>
            <person name="Wang M."/>
            <person name="Liu G.H."/>
            <person name="Pecoraro L."/>
            <person name="Huang H.X."/>
            <person name="Xiao X.J."/>
            <person name="Lin M."/>
            <person name="Wu X.Y."/>
            <person name="Wu W.L."/>
            <person name="Chen Y.Y."/>
            <person name="Chang S.B."/>
            <person name="Sakamoto S."/>
            <person name="Ohme-Takagi M."/>
            <person name="Yagi M."/>
            <person name="Zeng S.J."/>
            <person name="Shen C.Y."/>
            <person name="Yeh C.M."/>
            <person name="Luo Y.B."/>
            <person name="Tsai W.C."/>
            <person name="Van de Peer Y."/>
            <person name="Liu Z.J."/>
        </authorList>
    </citation>
    <scope>NUCLEOTIDE SEQUENCE [LARGE SCALE GENOMIC DNA]</scope>
    <source>
        <strain evidence="3">cv. Shenzhen</strain>
        <tissue evidence="2">Stem</tissue>
    </source>
</reference>
<dbReference type="InterPro" id="IPR002044">
    <property type="entry name" value="CBM20"/>
</dbReference>
<proteinExistence type="predicted"/>
<evidence type="ECO:0000313" key="2">
    <source>
        <dbReference type="EMBL" id="PKA56198.1"/>
    </source>
</evidence>
<gene>
    <name evidence="2" type="primary">FKFBP</name>
    <name evidence="2" type="ORF">AXF42_Ash011127</name>
</gene>
<dbReference type="SMART" id="SM01065">
    <property type="entry name" value="CBM_2"/>
    <property type="match status" value="1"/>
</dbReference>
<dbReference type="GO" id="GO:2001070">
    <property type="term" value="F:starch binding"/>
    <property type="evidence" value="ECO:0007669"/>
    <property type="project" value="InterPro"/>
</dbReference>
<keyword evidence="2" id="KW-0378">Hydrolase</keyword>